<keyword evidence="4" id="KW-0143">Chaperone</keyword>
<keyword evidence="6" id="KW-1185">Reference proteome</keyword>
<proteinExistence type="inferred from homology"/>
<comment type="similarity">
    <text evidence="2">Belongs to the EspG family.</text>
</comment>
<sequence length="250" mass="26617">MRGQRTLRVPAVVYEVCWERLGLGVMPYPLVVFQHGDDVEQRAHARAWAADWLARHGLGEDLAAALHVVADHEIELALVHIDRDGQSRVGCFRRGGVALRVVLRDDTVELTWLGDVSLPSAAVAALPVRGAGRGQSVQVPAEALAKSGVGWQRSGMISDGVGPLMAAGADRLQAQRFLTIYSAAAEMGQASAIRPVPGRSASVSLAQVSWLDTPEGRYVSSVRSGYLTVAPVTPSALATRFAELMTGSFA</sequence>
<dbReference type="Proteomes" id="UP001589693">
    <property type="component" value="Unassembled WGS sequence"/>
</dbReference>
<evidence type="ECO:0000313" key="5">
    <source>
        <dbReference type="EMBL" id="MFB9908887.1"/>
    </source>
</evidence>
<evidence type="ECO:0000313" key="6">
    <source>
        <dbReference type="Proteomes" id="UP001589693"/>
    </source>
</evidence>
<evidence type="ECO:0000256" key="4">
    <source>
        <dbReference type="ARBA" id="ARBA00023186"/>
    </source>
</evidence>
<organism evidence="5 6">
    <name type="scientific">Allokutzneria oryzae</name>
    <dbReference type="NCBI Taxonomy" id="1378989"/>
    <lineage>
        <taxon>Bacteria</taxon>
        <taxon>Bacillati</taxon>
        <taxon>Actinomycetota</taxon>
        <taxon>Actinomycetes</taxon>
        <taxon>Pseudonocardiales</taxon>
        <taxon>Pseudonocardiaceae</taxon>
        <taxon>Allokutzneria</taxon>
    </lineage>
</organism>
<keyword evidence="3" id="KW-0963">Cytoplasm</keyword>
<evidence type="ECO:0000256" key="1">
    <source>
        <dbReference type="ARBA" id="ARBA00004496"/>
    </source>
</evidence>
<name>A0ABV6A6S8_9PSEU</name>
<dbReference type="Pfam" id="PF14011">
    <property type="entry name" value="ESX-1_EspG"/>
    <property type="match status" value="1"/>
</dbReference>
<comment type="caution">
    <text evidence="5">The sequence shown here is derived from an EMBL/GenBank/DDBJ whole genome shotgun (WGS) entry which is preliminary data.</text>
</comment>
<protein>
    <submittedName>
        <fullName evidence="5">ESX secretion-associated protein EspG</fullName>
    </submittedName>
</protein>
<accession>A0ABV6A6S8</accession>
<gene>
    <name evidence="5" type="ORF">ACFFQA_33535</name>
</gene>
<comment type="subcellular location">
    <subcellularLocation>
        <location evidence="1">Cytoplasm</location>
    </subcellularLocation>
</comment>
<evidence type="ECO:0000256" key="2">
    <source>
        <dbReference type="ARBA" id="ARBA00006411"/>
    </source>
</evidence>
<dbReference type="RefSeq" id="WP_377861035.1">
    <property type="nucleotide sequence ID" value="NZ_JBHLZU010000030.1"/>
</dbReference>
<dbReference type="InterPro" id="IPR025734">
    <property type="entry name" value="EspG"/>
</dbReference>
<evidence type="ECO:0000256" key="3">
    <source>
        <dbReference type="ARBA" id="ARBA00022490"/>
    </source>
</evidence>
<reference evidence="5 6" key="1">
    <citation type="submission" date="2024-09" db="EMBL/GenBank/DDBJ databases">
        <authorList>
            <person name="Sun Q."/>
            <person name="Mori K."/>
        </authorList>
    </citation>
    <scope>NUCLEOTIDE SEQUENCE [LARGE SCALE GENOMIC DNA]</scope>
    <source>
        <strain evidence="5 6">TBRC 7907</strain>
    </source>
</reference>
<dbReference type="EMBL" id="JBHLZU010000030">
    <property type="protein sequence ID" value="MFB9908887.1"/>
    <property type="molecule type" value="Genomic_DNA"/>
</dbReference>